<accession>A0A6A6BA07</accession>
<sequence length="137" mass="15188">MERFAGEALCRSSRGDDRSSEPLAICVQYCAYCAVAIVALGRCTVRTYVLRRSTQLQTSSKQPRQLVPYALSIQRPPRRIRTCGTLRNRRLPGPADVRRQFVGQVTTYCTRGPAKSATTYARRAGLFAASSHCGEES</sequence>
<protein>
    <submittedName>
        <fullName evidence="1">Uncharacterized protein</fullName>
    </submittedName>
</protein>
<dbReference type="Proteomes" id="UP000799438">
    <property type="component" value="Unassembled WGS sequence"/>
</dbReference>
<evidence type="ECO:0000313" key="2">
    <source>
        <dbReference type="Proteomes" id="UP000799438"/>
    </source>
</evidence>
<dbReference type="EMBL" id="ML995488">
    <property type="protein sequence ID" value="KAF2140866.1"/>
    <property type="molecule type" value="Genomic_DNA"/>
</dbReference>
<name>A0A6A6BA07_9PEZI</name>
<reference evidence="1" key="1">
    <citation type="journal article" date="2020" name="Stud. Mycol.">
        <title>101 Dothideomycetes genomes: a test case for predicting lifestyles and emergence of pathogens.</title>
        <authorList>
            <person name="Haridas S."/>
            <person name="Albert R."/>
            <person name="Binder M."/>
            <person name="Bloem J."/>
            <person name="Labutti K."/>
            <person name="Salamov A."/>
            <person name="Andreopoulos B."/>
            <person name="Baker S."/>
            <person name="Barry K."/>
            <person name="Bills G."/>
            <person name="Bluhm B."/>
            <person name="Cannon C."/>
            <person name="Castanera R."/>
            <person name="Culley D."/>
            <person name="Daum C."/>
            <person name="Ezra D."/>
            <person name="Gonzalez J."/>
            <person name="Henrissat B."/>
            <person name="Kuo A."/>
            <person name="Liang C."/>
            <person name="Lipzen A."/>
            <person name="Lutzoni F."/>
            <person name="Magnuson J."/>
            <person name="Mondo S."/>
            <person name="Nolan M."/>
            <person name="Ohm R."/>
            <person name="Pangilinan J."/>
            <person name="Park H.-J."/>
            <person name="Ramirez L."/>
            <person name="Alfaro M."/>
            <person name="Sun H."/>
            <person name="Tritt A."/>
            <person name="Yoshinaga Y."/>
            <person name="Zwiers L.-H."/>
            <person name="Turgeon B."/>
            <person name="Goodwin S."/>
            <person name="Spatafora J."/>
            <person name="Crous P."/>
            <person name="Grigoriev I."/>
        </authorList>
    </citation>
    <scope>NUCLEOTIDE SEQUENCE</scope>
    <source>
        <strain evidence="1">CBS 121167</strain>
    </source>
</reference>
<keyword evidence="2" id="KW-1185">Reference proteome</keyword>
<gene>
    <name evidence="1" type="ORF">K452DRAFT_288269</name>
</gene>
<dbReference type="GeneID" id="54298115"/>
<dbReference type="RefSeq" id="XP_033396579.1">
    <property type="nucleotide sequence ID" value="XM_033540619.1"/>
</dbReference>
<organism evidence="1 2">
    <name type="scientific">Aplosporella prunicola CBS 121167</name>
    <dbReference type="NCBI Taxonomy" id="1176127"/>
    <lineage>
        <taxon>Eukaryota</taxon>
        <taxon>Fungi</taxon>
        <taxon>Dikarya</taxon>
        <taxon>Ascomycota</taxon>
        <taxon>Pezizomycotina</taxon>
        <taxon>Dothideomycetes</taxon>
        <taxon>Dothideomycetes incertae sedis</taxon>
        <taxon>Botryosphaeriales</taxon>
        <taxon>Aplosporellaceae</taxon>
        <taxon>Aplosporella</taxon>
    </lineage>
</organism>
<proteinExistence type="predicted"/>
<dbReference type="AlphaFoldDB" id="A0A6A6BA07"/>
<evidence type="ECO:0000313" key="1">
    <source>
        <dbReference type="EMBL" id="KAF2140866.1"/>
    </source>
</evidence>